<evidence type="ECO:0000313" key="4">
    <source>
        <dbReference type="Proteomes" id="UP000736672"/>
    </source>
</evidence>
<evidence type="ECO:0000256" key="1">
    <source>
        <dbReference type="SAM" id="Coils"/>
    </source>
</evidence>
<dbReference type="Proteomes" id="UP000736672">
    <property type="component" value="Unassembled WGS sequence"/>
</dbReference>
<gene>
    <name evidence="3" type="ORF">B0J15DRAFT_589478</name>
</gene>
<dbReference type="OrthoDB" id="5040307at2759"/>
<feature type="compositionally biased region" description="Pro residues" evidence="2">
    <location>
        <begin position="192"/>
        <end position="208"/>
    </location>
</feature>
<evidence type="ECO:0000313" key="3">
    <source>
        <dbReference type="EMBL" id="KAH7274258.1"/>
    </source>
</evidence>
<feature type="compositionally biased region" description="Polar residues" evidence="2">
    <location>
        <begin position="211"/>
        <end position="222"/>
    </location>
</feature>
<keyword evidence="4" id="KW-1185">Reference proteome</keyword>
<keyword evidence="1" id="KW-0175">Coiled coil</keyword>
<protein>
    <submittedName>
        <fullName evidence="3">Uncharacterized protein</fullName>
    </submittedName>
</protein>
<comment type="caution">
    <text evidence="3">The sequence shown here is derived from an EMBL/GenBank/DDBJ whole genome shotgun (WGS) entry which is preliminary data.</text>
</comment>
<organism evidence="3 4">
    <name type="scientific">Fusarium solani</name>
    <name type="common">Filamentous fungus</name>
    <dbReference type="NCBI Taxonomy" id="169388"/>
    <lineage>
        <taxon>Eukaryota</taxon>
        <taxon>Fungi</taxon>
        <taxon>Dikarya</taxon>
        <taxon>Ascomycota</taxon>
        <taxon>Pezizomycotina</taxon>
        <taxon>Sordariomycetes</taxon>
        <taxon>Hypocreomycetidae</taxon>
        <taxon>Hypocreales</taxon>
        <taxon>Nectriaceae</taxon>
        <taxon>Fusarium</taxon>
        <taxon>Fusarium solani species complex</taxon>
    </lineage>
</organism>
<evidence type="ECO:0000256" key="2">
    <source>
        <dbReference type="SAM" id="MobiDB-lite"/>
    </source>
</evidence>
<dbReference type="EMBL" id="JAGTJS010000002">
    <property type="protein sequence ID" value="KAH7274258.1"/>
    <property type="molecule type" value="Genomic_DNA"/>
</dbReference>
<feature type="region of interest" description="Disordered" evidence="2">
    <location>
        <begin position="1"/>
        <end position="23"/>
    </location>
</feature>
<feature type="coiled-coil region" evidence="1">
    <location>
        <begin position="133"/>
        <end position="167"/>
    </location>
</feature>
<sequence>MDLYRRRSDPMVQLPVSPEPSQSQYRYPLLSSLPLSANPVNQTTRSTNKLEAKAQALCSMTFELNLRNLNTHALRLERNIQRLAIKTADDQDFRRENEATLAKYMREVEAVKIHLAQYGDKPPVTRADIAKLQQEILQEVAEWKAELDDIRAQLDALRDQNRQFALRDRNLFEKIKEMLGSNQTPDALVPSAPSPPSLPPAPSAPSPPSATQTLPARQSNPRMETRAMRRERLDVVVLNRQQRKYLQSAKVPLPVANFDPELTLSDHEYRITETINSTKRWNREHKVTKCSDPEFIANYLMKQGRRDPGIAKVLQRAIQKRAFQAIKRETGEPWRPHDLTELCHSVAWRDVIDAATEVLVTNRHRTVQLLAQM</sequence>
<feature type="region of interest" description="Disordered" evidence="2">
    <location>
        <begin position="182"/>
        <end position="228"/>
    </location>
</feature>
<name>A0A9P9L4U9_FUSSL</name>
<dbReference type="AlphaFoldDB" id="A0A9P9L4U9"/>
<proteinExistence type="predicted"/>
<reference evidence="3" key="1">
    <citation type="journal article" date="2021" name="Nat. Commun.">
        <title>Genetic determinants of endophytism in the Arabidopsis root mycobiome.</title>
        <authorList>
            <person name="Mesny F."/>
            <person name="Miyauchi S."/>
            <person name="Thiergart T."/>
            <person name="Pickel B."/>
            <person name="Atanasova L."/>
            <person name="Karlsson M."/>
            <person name="Huettel B."/>
            <person name="Barry K.W."/>
            <person name="Haridas S."/>
            <person name="Chen C."/>
            <person name="Bauer D."/>
            <person name="Andreopoulos W."/>
            <person name="Pangilinan J."/>
            <person name="LaButti K."/>
            <person name="Riley R."/>
            <person name="Lipzen A."/>
            <person name="Clum A."/>
            <person name="Drula E."/>
            <person name="Henrissat B."/>
            <person name="Kohler A."/>
            <person name="Grigoriev I.V."/>
            <person name="Martin F.M."/>
            <person name="Hacquard S."/>
        </authorList>
    </citation>
    <scope>NUCLEOTIDE SEQUENCE</scope>
    <source>
        <strain evidence="3">FSSC 5 MPI-SDFR-AT-0091</strain>
    </source>
</reference>
<accession>A0A9P9L4U9</accession>